<dbReference type="PANTHER" id="PTHR43479">
    <property type="entry name" value="ACREF/ENVCD OPERON REPRESSOR-RELATED"/>
    <property type="match status" value="1"/>
</dbReference>
<dbReference type="Pfam" id="PF00440">
    <property type="entry name" value="TetR_N"/>
    <property type="match status" value="1"/>
</dbReference>
<dbReference type="InterPro" id="IPR001647">
    <property type="entry name" value="HTH_TetR"/>
</dbReference>
<sequence length="197" mass="22460">MKPYLVNPKLSKTQIKILESALSLFVKKGFFNTSIPDLVEDSGVSTGSIYHAFRDKQSIAESLMETLLEQINREQHEILANNADSWSRFYELSKWMINTADQHPQVMQFIFNAQHKEFMPDLPPICSSQPFLTLRKVIQQGMDEKVLIKMDLMVAASSSFGGVMRLIQLGLDNMLDNPLPSYLDSITKTCWRSIAQQ</sequence>
<name>A0ABY8CF46_9GAMM</name>
<dbReference type="PRINTS" id="PR00455">
    <property type="entry name" value="HTHTETR"/>
</dbReference>
<dbReference type="PANTHER" id="PTHR43479:SF11">
    <property type="entry name" value="ACREF_ENVCD OPERON REPRESSOR-RELATED"/>
    <property type="match status" value="1"/>
</dbReference>
<reference evidence="4 5" key="1">
    <citation type="submission" date="2022-06" db="EMBL/GenBank/DDBJ databases">
        <title>Thiomicrohabdus sp. nov, an obligately chemolithoautotrophic, sulfur-oxidizing bacterium isolated from beach of Guanyin Mountain. Amoy.</title>
        <authorList>
            <person name="Zhu H."/>
        </authorList>
    </citation>
    <scope>NUCLEOTIDE SEQUENCE [LARGE SCALE GENOMIC DNA]</scope>
    <source>
        <strain evidence="4 5">XGS-01</strain>
    </source>
</reference>
<dbReference type="SUPFAM" id="SSF46689">
    <property type="entry name" value="Homeodomain-like"/>
    <property type="match status" value="1"/>
</dbReference>
<keyword evidence="5" id="KW-1185">Reference proteome</keyword>
<dbReference type="InterPro" id="IPR009057">
    <property type="entry name" value="Homeodomain-like_sf"/>
</dbReference>
<evidence type="ECO:0000256" key="2">
    <source>
        <dbReference type="PROSITE-ProRule" id="PRU00335"/>
    </source>
</evidence>
<dbReference type="PROSITE" id="PS50977">
    <property type="entry name" value="HTH_TETR_2"/>
    <property type="match status" value="1"/>
</dbReference>
<dbReference type="InterPro" id="IPR050624">
    <property type="entry name" value="HTH-type_Tx_Regulator"/>
</dbReference>
<dbReference type="RefSeq" id="WP_275595568.1">
    <property type="nucleotide sequence ID" value="NZ_CP102381.1"/>
</dbReference>
<feature type="domain" description="HTH tetR-type" evidence="3">
    <location>
        <begin position="11"/>
        <end position="71"/>
    </location>
</feature>
<organism evidence="4 5">
    <name type="scientific">Thiomicrorhabdus lithotrophica</name>
    <dbReference type="NCBI Taxonomy" id="2949997"/>
    <lineage>
        <taxon>Bacteria</taxon>
        <taxon>Pseudomonadati</taxon>
        <taxon>Pseudomonadota</taxon>
        <taxon>Gammaproteobacteria</taxon>
        <taxon>Thiotrichales</taxon>
        <taxon>Piscirickettsiaceae</taxon>
        <taxon>Thiomicrorhabdus</taxon>
    </lineage>
</organism>
<dbReference type="InterPro" id="IPR023772">
    <property type="entry name" value="DNA-bd_HTH_TetR-type_CS"/>
</dbReference>
<dbReference type="EMBL" id="CP102381">
    <property type="protein sequence ID" value="WEJ63315.1"/>
    <property type="molecule type" value="Genomic_DNA"/>
</dbReference>
<gene>
    <name evidence="4" type="ORF">NR989_03420</name>
</gene>
<accession>A0ABY8CF46</accession>
<evidence type="ECO:0000313" key="4">
    <source>
        <dbReference type="EMBL" id="WEJ63315.1"/>
    </source>
</evidence>
<keyword evidence="1 2" id="KW-0238">DNA-binding</keyword>
<protein>
    <submittedName>
        <fullName evidence="4">TetR/AcrR family transcriptional regulator</fullName>
    </submittedName>
</protein>
<dbReference type="Gene3D" id="1.10.357.10">
    <property type="entry name" value="Tetracycline Repressor, domain 2"/>
    <property type="match status" value="1"/>
</dbReference>
<proteinExistence type="predicted"/>
<evidence type="ECO:0000313" key="5">
    <source>
        <dbReference type="Proteomes" id="UP001222275"/>
    </source>
</evidence>
<evidence type="ECO:0000256" key="1">
    <source>
        <dbReference type="ARBA" id="ARBA00023125"/>
    </source>
</evidence>
<dbReference type="PROSITE" id="PS01081">
    <property type="entry name" value="HTH_TETR_1"/>
    <property type="match status" value="1"/>
</dbReference>
<dbReference type="Proteomes" id="UP001222275">
    <property type="component" value="Chromosome"/>
</dbReference>
<evidence type="ECO:0000259" key="3">
    <source>
        <dbReference type="PROSITE" id="PS50977"/>
    </source>
</evidence>
<feature type="DNA-binding region" description="H-T-H motif" evidence="2">
    <location>
        <begin position="34"/>
        <end position="53"/>
    </location>
</feature>